<reference evidence="3 4" key="1">
    <citation type="submission" date="2014-12" db="EMBL/GenBank/DDBJ databases">
        <title>Complete genome sequences of three Vibrio cholerae specific bacteriophages.</title>
        <authorList>
            <person name="Bhandare S.G."/>
            <person name="Warry A."/>
            <person name="Emes R.D."/>
            <person name="Hooton S.P.T."/>
            <person name="Barrow P.A."/>
            <person name="Atterbury R.J."/>
        </authorList>
    </citation>
    <scope>NUCLEOTIDE SEQUENCE [LARGE SCALE GENOMIC DNA]</scope>
</reference>
<dbReference type="GeneID" id="26625657"/>
<accession>A0A0B5HAG6</accession>
<dbReference type="InterPro" id="IPR016177">
    <property type="entry name" value="DNA-bd_dom_sf"/>
</dbReference>
<keyword evidence="4" id="KW-1185">Reference proteome</keyword>
<evidence type="ECO:0000313" key="4">
    <source>
        <dbReference type="Proteomes" id="UP000031803"/>
    </source>
</evidence>
<dbReference type="Gene3D" id="3.90.75.20">
    <property type="match status" value="1"/>
</dbReference>
<proteinExistence type="predicted"/>
<feature type="domain" description="NUMOD4" evidence="1">
    <location>
        <begin position="7"/>
        <end position="50"/>
    </location>
</feature>
<evidence type="ECO:0000259" key="2">
    <source>
        <dbReference type="Pfam" id="PF13392"/>
    </source>
</evidence>
<dbReference type="SUPFAM" id="SSF54171">
    <property type="entry name" value="DNA-binding domain"/>
    <property type="match status" value="1"/>
</dbReference>
<dbReference type="GO" id="GO:0003677">
    <property type="term" value="F:DNA binding"/>
    <property type="evidence" value="ECO:0007669"/>
    <property type="project" value="InterPro"/>
</dbReference>
<dbReference type="Pfam" id="PF13392">
    <property type="entry name" value="HNH_3"/>
    <property type="match status" value="1"/>
</dbReference>
<feature type="domain" description="HNH nuclease" evidence="2">
    <location>
        <begin position="59"/>
        <end position="101"/>
    </location>
</feature>
<evidence type="ECO:0000313" key="3">
    <source>
        <dbReference type="EMBL" id="AJF40719.1"/>
    </source>
</evidence>
<dbReference type="InterPro" id="IPR044925">
    <property type="entry name" value="His-Me_finger_sf"/>
</dbReference>
<evidence type="ECO:0000259" key="1">
    <source>
        <dbReference type="Pfam" id="PF07463"/>
    </source>
</evidence>
<dbReference type="Proteomes" id="UP000031803">
    <property type="component" value="Segment"/>
</dbReference>
<gene>
    <name evidence="3" type="ORF">SBVP1_0061</name>
</gene>
<evidence type="ECO:0008006" key="5">
    <source>
        <dbReference type="Google" id="ProtNLM"/>
    </source>
</evidence>
<dbReference type="KEGG" id="vg:26625657"/>
<dbReference type="InterPro" id="IPR003615">
    <property type="entry name" value="HNH_nuc"/>
</dbReference>
<protein>
    <recommendedName>
        <fullName evidence="5">HNH homing endonuclease</fullName>
    </recommendedName>
</protein>
<dbReference type="OrthoDB" id="21336at10239"/>
<dbReference type="EMBL" id="KP280062">
    <property type="protein sequence ID" value="AJF40719.1"/>
    <property type="molecule type" value="Genomic_DNA"/>
</dbReference>
<dbReference type="GO" id="GO:0016788">
    <property type="term" value="F:hydrolase activity, acting on ester bonds"/>
    <property type="evidence" value="ECO:0007669"/>
    <property type="project" value="InterPro"/>
</dbReference>
<sequence>MLNFNNEIWKPVTDFENLYEVSNLGRVKNARGLILKAHPQNSGYLQITFTVNQVRTKFLVHRLVALHFIENIDNKKYVNHIDGNKLNNCAHNLEWVTNSENILHARNTGLNPYNTPTLGIKKGKGSIYRGVSYDKSRNKWIACVRYNKHNYHQKRFNTEIEAALHYNWIIDEMGFTDRPKNIIK</sequence>
<dbReference type="InterPro" id="IPR010902">
    <property type="entry name" value="NUMOD4"/>
</dbReference>
<name>A0A0B5HAG6_9CAUD</name>
<organism evidence="3 4">
    <name type="scientific">Vibrio phage phi 1</name>
    <dbReference type="NCBI Taxonomy" id="1589297"/>
    <lineage>
        <taxon>Viruses</taxon>
        <taxon>Duplodnaviria</taxon>
        <taxon>Heunggongvirae</taxon>
        <taxon>Uroviricota</taxon>
        <taxon>Caudoviricetes</taxon>
        <taxon>Schitoviridae</taxon>
        <taxon>Pacinivirus</taxon>
        <taxon>Pacinivirus phi1</taxon>
    </lineage>
</organism>
<dbReference type="Pfam" id="PF07463">
    <property type="entry name" value="NUMOD4"/>
    <property type="match status" value="1"/>
</dbReference>
<dbReference type="SUPFAM" id="SSF54060">
    <property type="entry name" value="His-Me finger endonucleases"/>
    <property type="match status" value="1"/>
</dbReference>
<dbReference type="RefSeq" id="YP_009198579.1">
    <property type="nucleotide sequence ID" value="NC_028799.1"/>
</dbReference>